<dbReference type="GO" id="GO:0005886">
    <property type="term" value="C:plasma membrane"/>
    <property type="evidence" value="ECO:0007669"/>
    <property type="project" value="TreeGrafter"/>
</dbReference>
<proteinExistence type="inferred from homology"/>
<dbReference type="Proteomes" id="UP000030021">
    <property type="component" value="Unassembled WGS sequence"/>
</dbReference>
<keyword evidence="3" id="KW-0807">Transducer</keyword>
<dbReference type="STRING" id="215743.ROSMUCSMR3_03195"/>
<reference evidence="6 7" key="1">
    <citation type="submission" date="2013-01" db="EMBL/GenBank/DDBJ databases">
        <authorList>
            <person name="Fiebig A."/>
            <person name="Goeker M."/>
            <person name="Klenk H.-P.P."/>
        </authorList>
    </citation>
    <scope>NUCLEOTIDE SEQUENCE [LARGE SCALE GENOMIC DNA]</scope>
    <source>
        <strain evidence="6 7">DSM 17069</strain>
    </source>
</reference>
<dbReference type="Pfam" id="PF13188">
    <property type="entry name" value="PAS_8"/>
    <property type="match status" value="1"/>
</dbReference>
<evidence type="ECO:0000313" key="6">
    <source>
        <dbReference type="EMBL" id="KGM87773.1"/>
    </source>
</evidence>
<dbReference type="Pfam" id="PF00015">
    <property type="entry name" value="MCPsignal"/>
    <property type="match status" value="1"/>
</dbReference>
<dbReference type="GO" id="GO:0004888">
    <property type="term" value="F:transmembrane signaling receptor activity"/>
    <property type="evidence" value="ECO:0007669"/>
    <property type="project" value="InterPro"/>
</dbReference>
<dbReference type="PROSITE" id="PS50111">
    <property type="entry name" value="CHEMOTAXIS_TRANSDUC_2"/>
    <property type="match status" value="1"/>
</dbReference>
<dbReference type="InterPro" id="IPR004090">
    <property type="entry name" value="Chemotax_Me-accpt_rcpt"/>
</dbReference>
<gene>
    <name evidence="6" type="ORF">rosmuc_02510</name>
</gene>
<dbReference type="PANTHER" id="PTHR43531">
    <property type="entry name" value="PROTEIN ICFG"/>
    <property type="match status" value="1"/>
</dbReference>
<feature type="compositionally biased region" description="Polar residues" evidence="4">
    <location>
        <begin position="16"/>
        <end position="30"/>
    </location>
</feature>
<comment type="caution">
    <text evidence="6">The sequence shown here is derived from an EMBL/GenBank/DDBJ whole genome shotgun (WGS) entry which is preliminary data.</text>
</comment>
<dbReference type="Gene3D" id="3.30.450.20">
    <property type="entry name" value="PAS domain"/>
    <property type="match status" value="1"/>
</dbReference>
<dbReference type="EMBL" id="AONH01000013">
    <property type="protein sequence ID" value="KGM87773.1"/>
    <property type="molecule type" value="Genomic_DNA"/>
</dbReference>
<sequence>MATPKSNPPEIDENPVFTSRSAATPTTETSQPQPAPDQPAGDTERTEQMTSQSPRDSKLKANDTMDDVKETEFSKRVVATTLLASLGNPIMVADEDYNILYCNESAFQMFDRIESDIRRDLPNFRSRDIIGKNVDVFHKNPHYQRRIMDNMTGPHEGAFVVGGISLEFTATPVAGVERGSQFVLVEWRDVTEIKRVKAENDLALNQFQLLTSEIEKMAAAHDAGDIDVFVDHDAFERIEVRSSAAMMNAMVKAHIDTKKAALAVVEEFGEGNFDAPFATLPGKKVFINRVIEKVRGNFREVVSEIRTLSDSIVAGNLDVQADLSKFKGEYRSVIESFEQAFSSLNGAFAVISEQVDQVATTVNQVAHSSQTLSTSSQVASASVEEVSASVNQTDQQVRANAESTQNASKFANSAVGLADQGAAKIKDMVTAMHGIKTSSQDIAKIIKVIDEIAFQTNLLALNAAVEAARAGQHGRGFAVVAQEVRNLAGRSAKAARETSDLIEDASNRVNAGVRIADETSEAFTGISQQITQVKEIVEEIDRSGAEQSRGVAQISMAMSEIAKSALDTSQQADELAAGAAEMSAATQQMKEEIGRFKLRRTATAMPMSGFNGLTPEMLAQIQAMMSGKPNGRVNGGGSLDLDARGFNGF</sequence>
<accession>A0A0A0HNR9</accession>
<dbReference type="HOGENOM" id="CLU_422034_0_0_5"/>
<dbReference type="Gene3D" id="1.10.287.950">
    <property type="entry name" value="Methyl-accepting chemotaxis protein"/>
    <property type="match status" value="1"/>
</dbReference>
<dbReference type="PRINTS" id="PR00260">
    <property type="entry name" value="CHEMTRNSDUCR"/>
</dbReference>
<dbReference type="InterPro" id="IPR004089">
    <property type="entry name" value="MCPsignal_dom"/>
</dbReference>
<keyword evidence="1" id="KW-0145">Chemotaxis</keyword>
<evidence type="ECO:0000256" key="4">
    <source>
        <dbReference type="SAM" id="MobiDB-lite"/>
    </source>
</evidence>
<dbReference type="PATRIC" id="fig|1288298.3.peg.2523"/>
<dbReference type="InterPro" id="IPR000014">
    <property type="entry name" value="PAS"/>
</dbReference>
<evidence type="ECO:0000313" key="7">
    <source>
        <dbReference type="Proteomes" id="UP000030021"/>
    </source>
</evidence>
<dbReference type="OrthoDB" id="354287at2"/>
<dbReference type="PANTHER" id="PTHR43531:SF11">
    <property type="entry name" value="METHYL-ACCEPTING CHEMOTAXIS PROTEIN 3"/>
    <property type="match status" value="1"/>
</dbReference>
<organism evidence="6 7">
    <name type="scientific">Roseovarius mucosus DSM 17069</name>
    <dbReference type="NCBI Taxonomy" id="1288298"/>
    <lineage>
        <taxon>Bacteria</taxon>
        <taxon>Pseudomonadati</taxon>
        <taxon>Pseudomonadota</taxon>
        <taxon>Alphaproteobacteria</taxon>
        <taxon>Rhodobacterales</taxon>
        <taxon>Roseobacteraceae</taxon>
        <taxon>Roseovarius</taxon>
    </lineage>
</organism>
<comment type="similarity">
    <text evidence="2">Belongs to the methyl-accepting chemotaxis (MCP) protein family.</text>
</comment>
<dbReference type="InterPro" id="IPR041395">
    <property type="entry name" value="McpB_HAMP_3rd"/>
</dbReference>
<dbReference type="GO" id="GO:0006935">
    <property type="term" value="P:chemotaxis"/>
    <property type="evidence" value="ECO:0007669"/>
    <property type="project" value="UniProtKB-KW"/>
</dbReference>
<dbReference type="InterPro" id="IPR051310">
    <property type="entry name" value="MCP_chemotaxis"/>
</dbReference>
<evidence type="ECO:0000256" key="1">
    <source>
        <dbReference type="ARBA" id="ARBA00022500"/>
    </source>
</evidence>
<dbReference type="SMART" id="SM00283">
    <property type="entry name" value="MA"/>
    <property type="match status" value="1"/>
</dbReference>
<dbReference type="GO" id="GO:0007165">
    <property type="term" value="P:signal transduction"/>
    <property type="evidence" value="ECO:0007669"/>
    <property type="project" value="UniProtKB-KW"/>
</dbReference>
<dbReference type="CDD" id="cd11386">
    <property type="entry name" value="MCP_signal"/>
    <property type="match status" value="1"/>
</dbReference>
<evidence type="ECO:0000256" key="2">
    <source>
        <dbReference type="ARBA" id="ARBA00029447"/>
    </source>
</evidence>
<dbReference type="CDD" id="cd00130">
    <property type="entry name" value="PAS"/>
    <property type="match status" value="1"/>
</dbReference>
<name>A0A0A0HNR9_9RHOB</name>
<feature type="compositionally biased region" description="Basic and acidic residues" evidence="4">
    <location>
        <begin position="55"/>
        <end position="66"/>
    </location>
</feature>
<dbReference type="eggNOG" id="COG0840">
    <property type="taxonomic scope" value="Bacteria"/>
</dbReference>
<dbReference type="Pfam" id="PF18575">
    <property type="entry name" value="HAMP_N3"/>
    <property type="match status" value="1"/>
</dbReference>
<feature type="domain" description="Methyl-accepting transducer" evidence="5">
    <location>
        <begin position="354"/>
        <end position="576"/>
    </location>
</feature>
<evidence type="ECO:0000259" key="5">
    <source>
        <dbReference type="PROSITE" id="PS50111"/>
    </source>
</evidence>
<protein>
    <submittedName>
        <fullName evidence="6">Methyl-accepting chemotaxis protein</fullName>
    </submittedName>
</protein>
<dbReference type="SUPFAM" id="SSF58104">
    <property type="entry name" value="Methyl-accepting chemotaxis protein (MCP) signaling domain"/>
    <property type="match status" value="1"/>
</dbReference>
<dbReference type="AlphaFoldDB" id="A0A0A0HNR9"/>
<evidence type="ECO:0000256" key="3">
    <source>
        <dbReference type="PROSITE-ProRule" id="PRU00284"/>
    </source>
</evidence>
<feature type="region of interest" description="Disordered" evidence="4">
    <location>
        <begin position="1"/>
        <end position="66"/>
    </location>
</feature>
<dbReference type="CDD" id="cd17528">
    <property type="entry name" value="HAMP_III"/>
    <property type="match status" value="1"/>
</dbReference>